<evidence type="ECO:0000313" key="2">
    <source>
        <dbReference type="Proteomes" id="UP001234989"/>
    </source>
</evidence>
<evidence type="ECO:0000313" key="1">
    <source>
        <dbReference type="EMBL" id="WMV07705.1"/>
    </source>
</evidence>
<protein>
    <submittedName>
        <fullName evidence="1">Uncharacterized protein</fullName>
    </submittedName>
</protein>
<keyword evidence="2" id="KW-1185">Reference proteome</keyword>
<dbReference type="Proteomes" id="UP001234989">
    <property type="component" value="Chromosome 1"/>
</dbReference>
<sequence length="42" mass="4604">MILLISRMLNSEGSYGIMSMNYSTQGLKDTSQKGLGTQHLKA</sequence>
<gene>
    <name evidence="1" type="ORF">MTR67_001090</name>
</gene>
<organism evidence="1 2">
    <name type="scientific">Solanum verrucosum</name>
    <dbReference type="NCBI Taxonomy" id="315347"/>
    <lineage>
        <taxon>Eukaryota</taxon>
        <taxon>Viridiplantae</taxon>
        <taxon>Streptophyta</taxon>
        <taxon>Embryophyta</taxon>
        <taxon>Tracheophyta</taxon>
        <taxon>Spermatophyta</taxon>
        <taxon>Magnoliopsida</taxon>
        <taxon>eudicotyledons</taxon>
        <taxon>Gunneridae</taxon>
        <taxon>Pentapetalae</taxon>
        <taxon>asterids</taxon>
        <taxon>lamiids</taxon>
        <taxon>Solanales</taxon>
        <taxon>Solanaceae</taxon>
        <taxon>Solanoideae</taxon>
        <taxon>Solaneae</taxon>
        <taxon>Solanum</taxon>
    </lineage>
</organism>
<accession>A0AAF0TC31</accession>
<proteinExistence type="predicted"/>
<dbReference type="AlphaFoldDB" id="A0AAF0TC31"/>
<dbReference type="EMBL" id="CP133612">
    <property type="protein sequence ID" value="WMV07705.1"/>
    <property type="molecule type" value="Genomic_DNA"/>
</dbReference>
<reference evidence="1" key="1">
    <citation type="submission" date="2023-08" db="EMBL/GenBank/DDBJ databases">
        <title>A de novo genome assembly of Solanum verrucosum Schlechtendal, a Mexican diploid species geographically isolated from the other diploid A-genome species in potato relatives.</title>
        <authorList>
            <person name="Hosaka K."/>
        </authorList>
    </citation>
    <scope>NUCLEOTIDE SEQUENCE</scope>
    <source>
        <tissue evidence="1">Young leaves</tissue>
    </source>
</reference>
<name>A0AAF0TC31_SOLVR</name>